<dbReference type="AlphaFoldDB" id="A0A914CJA1"/>
<evidence type="ECO:0000256" key="1">
    <source>
        <dbReference type="SAM" id="SignalP"/>
    </source>
</evidence>
<sequence length="196" mass="21097">MLFKLFFLSVVSVAIFEETEKAQAPDSDSETQDLEDLLKNSATNSASKPNSGSFSFPVSINTQRRVGGAQNGFIPQQSINPFGINQRPGYGGNLYPGYGNNYRAGYGGNGFQQGSGLGNGIQQPYGYGNGFVQPGFGNSFGSNGQPGSVSNVYSQNGVYPGLTESQPFNNLNGANSRSYRNWLLYRQMNQLSQIQG</sequence>
<feature type="signal peptide" evidence="1">
    <location>
        <begin position="1"/>
        <end position="16"/>
    </location>
</feature>
<reference evidence="3" key="1">
    <citation type="submission" date="2022-11" db="UniProtKB">
        <authorList>
            <consortium name="WormBaseParasite"/>
        </authorList>
    </citation>
    <scope>IDENTIFICATION</scope>
</reference>
<name>A0A914CJA1_9BILA</name>
<protein>
    <submittedName>
        <fullName evidence="3">Uncharacterized protein</fullName>
    </submittedName>
</protein>
<dbReference type="Proteomes" id="UP000887540">
    <property type="component" value="Unplaced"/>
</dbReference>
<evidence type="ECO:0000313" key="2">
    <source>
        <dbReference type="Proteomes" id="UP000887540"/>
    </source>
</evidence>
<evidence type="ECO:0000313" key="3">
    <source>
        <dbReference type="WBParaSite" id="ACRNAN_scaffold11042.g20167.t1"/>
    </source>
</evidence>
<dbReference type="WBParaSite" id="ACRNAN_scaffold11042.g20167.t1">
    <property type="protein sequence ID" value="ACRNAN_scaffold11042.g20167.t1"/>
    <property type="gene ID" value="ACRNAN_scaffold11042.g20167"/>
</dbReference>
<keyword evidence="2" id="KW-1185">Reference proteome</keyword>
<keyword evidence="1" id="KW-0732">Signal</keyword>
<proteinExistence type="predicted"/>
<accession>A0A914CJA1</accession>
<feature type="chain" id="PRO_5038054259" evidence="1">
    <location>
        <begin position="17"/>
        <end position="196"/>
    </location>
</feature>
<organism evidence="2 3">
    <name type="scientific">Acrobeloides nanus</name>
    <dbReference type="NCBI Taxonomy" id="290746"/>
    <lineage>
        <taxon>Eukaryota</taxon>
        <taxon>Metazoa</taxon>
        <taxon>Ecdysozoa</taxon>
        <taxon>Nematoda</taxon>
        <taxon>Chromadorea</taxon>
        <taxon>Rhabditida</taxon>
        <taxon>Tylenchina</taxon>
        <taxon>Cephalobomorpha</taxon>
        <taxon>Cephaloboidea</taxon>
        <taxon>Cephalobidae</taxon>
        <taxon>Acrobeloides</taxon>
    </lineage>
</organism>